<evidence type="ECO:0000256" key="3">
    <source>
        <dbReference type="ARBA" id="ARBA00022670"/>
    </source>
</evidence>
<feature type="domain" description="Aminopeptidase N-like N-terminal" evidence="14">
    <location>
        <begin position="23"/>
        <end position="150"/>
    </location>
</feature>
<dbReference type="Pfam" id="PF01433">
    <property type="entry name" value="Peptidase_M1"/>
    <property type="match status" value="1"/>
</dbReference>
<evidence type="ECO:0000259" key="14">
    <source>
        <dbReference type="Pfam" id="PF17900"/>
    </source>
</evidence>
<evidence type="ECO:0000256" key="6">
    <source>
        <dbReference type="ARBA" id="ARBA00022833"/>
    </source>
</evidence>
<feature type="domain" description="ERAP1-like C-terminal" evidence="13">
    <location>
        <begin position="647"/>
        <end position="737"/>
    </location>
</feature>
<dbReference type="InterPro" id="IPR045357">
    <property type="entry name" value="Aminopeptidase_N-like_N"/>
</dbReference>
<evidence type="ECO:0000256" key="11">
    <source>
        <dbReference type="RuleBase" id="RU364040"/>
    </source>
</evidence>
<accession>A0A2C9JEZ7</accession>
<dbReference type="EC" id="3.4.11.-" evidence="11"/>
<dbReference type="AlphaFoldDB" id="A0A2C9JEZ7"/>
<dbReference type="Proteomes" id="UP000076420">
    <property type="component" value="Unassembled WGS sequence"/>
</dbReference>
<dbReference type="InterPro" id="IPR050344">
    <property type="entry name" value="Peptidase_M1_aminopeptidases"/>
</dbReference>
<feature type="site" description="Transition state stabilizer" evidence="10">
    <location>
        <position position="343"/>
    </location>
</feature>
<feature type="domain" description="Peptidase M1 membrane alanine aminopeptidase" evidence="12">
    <location>
        <begin position="185"/>
        <end position="402"/>
    </location>
</feature>
<dbReference type="GO" id="GO:0005615">
    <property type="term" value="C:extracellular space"/>
    <property type="evidence" value="ECO:0007669"/>
    <property type="project" value="TreeGrafter"/>
</dbReference>
<dbReference type="GO" id="GO:0006508">
    <property type="term" value="P:proteolysis"/>
    <property type="evidence" value="ECO:0007669"/>
    <property type="project" value="UniProtKB-KW"/>
</dbReference>
<keyword evidence="3 11" id="KW-0645">Protease</keyword>
<evidence type="ECO:0000313" key="16">
    <source>
        <dbReference type="Proteomes" id="UP000076420"/>
    </source>
</evidence>
<sequence length="757" mass="85568">MNAFDLSVTKAYLVVDGQLKAPSEIILNEEDELLELSFPEDISPGQFELNLEFSGHLNDQLRGFYRNKYLSENGEVLYAAGTHFEATGARRAYPCWDEPAIKARFIFTLIVPKDKVVLSNMPAEREEISQDSSDLKVVKFQPTPIMSTYLTAFVVGDYDFVEAQTSNGIPVRVFTPPGYKEHGLFALEVATKSLSYYEQYFDIPYGLPKLDLITLSEFPIGAMENWGLVIFRETALLLDPANPSAFRKQIVAIIVTHELSHNWFGNLVTMEWWTDLWLKEGFATWISYQCTDALYPEFNIWKQFIKTDQTRALELDALTNSHPIEVPVQHPGEIDEIFDEISYSKGACLIRMLKSYLGDEAFRKGMKLYLKRHQFSNTTNKDMWAAMSEASGSNIEAMMNTWSKQKGFPLIKVSELIDITSNKRQVCLTQQKFVAQSLTSETKGSNPITEQWLVPFSITSSSSPSVPVVSGLLQGGSVTLELPNCKPEDWIHCQSNYVNVVDVLRLCECFLDETDFSVCGKLVSGLGALRPFVQHLTQGNDQQFDVFLCKSLQKMKSSLGWEAAKDESHATKLIREQILTVLGSSGDPNVVQEASRRFSDYCSKQATLSADIKTPVFVTVLTNGDKDVYDKLLEIYDNNSKARYCRADKVRNQDTVATLAGATWTLQGRQLVWKFVQENWQELYRRYSTSTMMSRLIKVITDGVCCAETAKQMENFFKAHQVKNAQRAIQQGLEQIATNVAFIHHQGAALMSFLNDQ</sequence>
<dbReference type="Gene3D" id="2.60.40.1730">
    <property type="entry name" value="tricorn interacting facor f3 domain"/>
    <property type="match status" value="1"/>
</dbReference>
<proteinExistence type="inferred from homology"/>
<dbReference type="PANTHER" id="PTHR11533">
    <property type="entry name" value="PROTEASE M1 ZINC METALLOPROTEASE"/>
    <property type="match status" value="1"/>
</dbReference>
<dbReference type="GO" id="GO:0043171">
    <property type="term" value="P:peptide catabolic process"/>
    <property type="evidence" value="ECO:0007669"/>
    <property type="project" value="TreeGrafter"/>
</dbReference>
<keyword evidence="5 11" id="KW-0378">Hydrolase</keyword>
<dbReference type="FunFam" id="1.10.390.10:FF:000001">
    <property type="entry name" value="Aminopeptidase"/>
    <property type="match status" value="1"/>
</dbReference>
<evidence type="ECO:0000259" key="12">
    <source>
        <dbReference type="Pfam" id="PF01433"/>
    </source>
</evidence>
<dbReference type="VEuPathDB" id="VectorBase:BGLB001609"/>
<dbReference type="EnsemblMetazoa" id="BGLB001609-RB">
    <property type="protein sequence ID" value="BGLB001609-PB"/>
    <property type="gene ID" value="BGLB001609"/>
</dbReference>
<comment type="cofactor">
    <cofactor evidence="9 11">
        <name>Zn(2+)</name>
        <dbReference type="ChEBI" id="CHEBI:29105"/>
    </cofactor>
    <text evidence="9 11">Binds 1 zinc ion per subunit.</text>
</comment>
<evidence type="ECO:0000256" key="7">
    <source>
        <dbReference type="ARBA" id="ARBA00023049"/>
    </source>
</evidence>
<evidence type="ECO:0000256" key="2">
    <source>
        <dbReference type="ARBA" id="ARBA00022438"/>
    </source>
</evidence>
<dbReference type="KEGG" id="bgt:106055534"/>
<organism evidence="15 16">
    <name type="scientific">Biomphalaria glabrata</name>
    <name type="common">Bloodfluke planorb</name>
    <name type="synonym">Freshwater snail</name>
    <dbReference type="NCBI Taxonomy" id="6526"/>
    <lineage>
        <taxon>Eukaryota</taxon>
        <taxon>Metazoa</taxon>
        <taxon>Spiralia</taxon>
        <taxon>Lophotrochozoa</taxon>
        <taxon>Mollusca</taxon>
        <taxon>Gastropoda</taxon>
        <taxon>Heterobranchia</taxon>
        <taxon>Euthyneura</taxon>
        <taxon>Panpulmonata</taxon>
        <taxon>Hygrophila</taxon>
        <taxon>Lymnaeoidea</taxon>
        <taxon>Planorbidae</taxon>
        <taxon>Biomphalaria</taxon>
    </lineage>
</organism>
<reference evidence="15" key="1">
    <citation type="submission" date="2020-05" db="UniProtKB">
        <authorList>
            <consortium name="EnsemblMetazoa"/>
        </authorList>
    </citation>
    <scope>IDENTIFICATION</scope>
    <source>
        <strain evidence="15">BB02</strain>
    </source>
</reference>
<evidence type="ECO:0000259" key="13">
    <source>
        <dbReference type="Pfam" id="PF11838"/>
    </source>
</evidence>
<protein>
    <recommendedName>
        <fullName evidence="11">Aminopeptidase</fullName>
        <ecNumber evidence="11">3.4.11.-</ecNumber>
    </recommendedName>
</protein>
<feature type="domain" description="ERAP1-like C-terminal" evidence="13">
    <location>
        <begin position="493"/>
        <end position="641"/>
    </location>
</feature>
<dbReference type="SUPFAM" id="SSF55486">
    <property type="entry name" value="Metalloproteases ('zincins'), catalytic domain"/>
    <property type="match status" value="1"/>
</dbReference>
<keyword evidence="7 11" id="KW-0482">Metalloprotease</keyword>
<dbReference type="PRINTS" id="PR00756">
    <property type="entry name" value="ALADIPTASE"/>
</dbReference>
<feature type="active site" description="Proton acceptor" evidence="8">
    <location>
        <position position="258"/>
    </location>
</feature>
<dbReference type="Gene3D" id="1.10.390.10">
    <property type="entry name" value="Neutral Protease Domain 2"/>
    <property type="match status" value="1"/>
</dbReference>
<evidence type="ECO:0000256" key="5">
    <source>
        <dbReference type="ARBA" id="ARBA00022801"/>
    </source>
</evidence>
<dbReference type="InterPro" id="IPR024571">
    <property type="entry name" value="ERAP1-like_C_dom"/>
</dbReference>
<feature type="binding site" evidence="9">
    <location>
        <position position="261"/>
    </location>
    <ligand>
        <name>Zn(2+)</name>
        <dbReference type="ChEBI" id="CHEBI:29105"/>
        <note>catalytic</note>
    </ligand>
</feature>
<feature type="binding site" evidence="9">
    <location>
        <position position="257"/>
    </location>
    <ligand>
        <name>Zn(2+)</name>
        <dbReference type="ChEBI" id="CHEBI:29105"/>
        <note>catalytic</note>
    </ligand>
</feature>
<dbReference type="Gene3D" id="2.60.40.1910">
    <property type="match status" value="1"/>
</dbReference>
<dbReference type="InterPro" id="IPR042097">
    <property type="entry name" value="Aminopeptidase_N-like_N_sf"/>
</dbReference>
<name>A0A2C9JEZ7_BIOGL</name>
<feature type="binding site" evidence="9">
    <location>
        <position position="280"/>
    </location>
    <ligand>
        <name>Zn(2+)</name>
        <dbReference type="ChEBI" id="CHEBI:29105"/>
        <note>catalytic</note>
    </ligand>
</feature>
<evidence type="ECO:0000256" key="1">
    <source>
        <dbReference type="ARBA" id="ARBA00010136"/>
    </source>
</evidence>
<dbReference type="VEuPathDB" id="VectorBase:BGLAX_027769"/>
<dbReference type="CDD" id="cd09601">
    <property type="entry name" value="M1_APN-Q_like"/>
    <property type="match status" value="1"/>
</dbReference>
<keyword evidence="6 9" id="KW-0862">Zinc</keyword>
<gene>
    <name evidence="15" type="primary">106055534</name>
</gene>
<comment type="similarity">
    <text evidence="1 11">Belongs to the peptidase M1 family.</text>
</comment>
<dbReference type="GO" id="GO:0070006">
    <property type="term" value="F:metalloaminopeptidase activity"/>
    <property type="evidence" value="ECO:0007669"/>
    <property type="project" value="TreeGrafter"/>
</dbReference>
<evidence type="ECO:0000256" key="4">
    <source>
        <dbReference type="ARBA" id="ARBA00022723"/>
    </source>
</evidence>
<dbReference type="GO" id="GO:0042277">
    <property type="term" value="F:peptide binding"/>
    <property type="evidence" value="ECO:0007669"/>
    <property type="project" value="TreeGrafter"/>
</dbReference>
<evidence type="ECO:0000256" key="9">
    <source>
        <dbReference type="PIRSR" id="PIRSR634016-3"/>
    </source>
</evidence>
<dbReference type="PANTHER" id="PTHR11533:SF174">
    <property type="entry name" value="PUROMYCIN-SENSITIVE AMINOPEPTIDASE-RELATED"/>
    <property type="match status" value="1"/>
</dbReference>
<dbReference type="Pfam" id="PF17900">
    <property type="entry name" value="Peptidase_M1_N"/>
    <property type="match status" value="1"/>
</dbReference>
<dbReference type="InterPro" id="IPR001930">
    <property type="entry name" value="Peptidase_M1"/>
</dbReference>
<dbReference type="InterPro" id="IPR027268">
    <property type="entry name" value="Peptidase_M4/M1_CTD_sf"/>
</dbReference>
<evidence type="ECO:0000256" key="10">
    <source>
        <dbReference type="PIRSR" id="PIRSR634016-4"/>
    </source>
</evidence>
<dbReference type="GO" id="GO:0016020">
    <property type="term" value="C:membrane"/>
    <property type="evidence" value="ECO:0007669"/>
    <property type="project" value="TreeGrafter"/>
</dbReference>
<evidence type="ECO:0000313" key="15">
    <source>
        <dbReference type="EnsemblMetazoa" id="BGLB001609-PB"/>
    </source>
</evidence>
<evidence type="ECO:0000256" key="8">
    <source>
        <dbReference type="PIRSR" id="PIRSR634016-1"/>
    </source>
</evidence>
<dbReference type="SUPFAM" id="SSF63737">
    <property type="entry name" value="Leukotriene A4 hydrolase N-terminal domain"/>
    <property type="match status" value="1"/>
</dbReference>
<dbReference type="OrthoDB" id="275509at2759"/>
<dbReference type="GO" id="GO:0005737">
    <property type="term" value="C:cytoplasm"/>
    <property type="evidence" value="ECO:0007669"/>
    <property type="project" value="TreeGrafter"/>
</dbReference>
<dbReference type="STRING" id="6526.A0A2C9JEZ7"/>
<dbReference type="InterPro" id="IPR014782">
    <property type="entry name" value="Peptidase_M1_dom"/>
</dbReference>
<dbReference type="Gene3D" id="1.25.50.20">
    <property type="match status" value="1"/>
</dbReference>
<keyword evidence="4 9" id="KW-0479">Metal-binding</keyword>
<dbReference type="GO" id="GO:0008270">
    <property type="term" value="F:zinc ion binding"/>
    <property type="evidence" value="ECO:0007669"/>
    <property type="project" value="UniProtKB-UniRule"/>
</dbReference>
<dbReference type="Pfam" id="PF11838">
    <property type="entry name" value="ERAP1_C"/>
    <property type="match status" value="2"/>
</dbReference>
<dbReference type="InterPro" id="IPR034016">
    <property type="entry name" value="M1_APN-typ"/>
</dbReference>
<keyword evidence="2 11" id="KW-0031">Aminopeptidase</keyword>